<protein>
    <submittedName>
        <fullName evidence="8">ATP synthase</fullName>
    </submittedName>
</protein>
<gene>
    <name evidence="8" type="ORF">AKJ55_00830</name>
</gene>
<evidence type="ECO:0000259" key="7">
    <source>
        <dbReference type="Pfam" id="PF00137"/>
    </source>
</evidence>
<evidence type="ECO:0000313" key="9">
    <source>
        <dbReference type="Proteomes" id="UP000070633"/>
    </source>
</evidence>
<reference evidence="8 9" key="1">
    <citation type="journal article" date="2016" name="Sci. Rep.">
        <title>Metabolic traits of an uncultured archaeal lineage -MSBL1- from brine pools of the Red Sea.</title>
        <authorList>
            <person name="Mwirichia R."/>
            <person name="Alam I."/>
            <person name="Rashid M."/>
            <person name="Vinu M."/>
            <person name="Ba-Alawi W."/>
            <person name="Anthony Kamau A."/>
            <person name="Kamanda Ngugi D."/>
            <person name="Goker M."/>
            <person name="Klenk H.P."/>
            <person name="Bajic V."/>
            <person name="Stingl U."/>
        </authorList>
    </citation>
    <scope>NUCLEOTIDE SEQUENCE [LARGE SCALE GENOMIC DNA]</scope>
    <source>
        <strain evidence="8">SCGC-AAA382M17</strain>
    </source>
</reference>
<dbReference type="Gene3D" id="1.20.120.610">
    <property type="entry name" value="lithium bound rotor ring of v- atpase"/>
    <property type="match status" value="1"/>
</dbReference>
<evidence type="ECO:0000256" key="3">
    <source>
        <dbReference type="ARBA" id="ARBA00022692"/>
    </source>
</evidence>
<keyword evidence="4 6" id="KW-1133">Transmembrane helix</keyword>
<evidence type="ECO:0000256" key="5">
    <source>
        <dbReference type="ARBA" id="ARBA00023136"/>
    </source>
</evidence>
<comment type="caution">
    <text evidence="8">The sequence shown here is derived from an EMBL/GenBank/DDBJ whole genome shotgun (WGS) entry which is preliminary data.</text>
</comment>
<dbReference type="InterPro" id="IPR002379">
    <property type="entry name" value="ATPase_proteolipid_c-like_dom"/>
</dbReference>
<evidence type="ECO:0000256" key="1">
    <source>
        <dbReference type="ARBA" id="ARBA00004141"/>
    </source>
</evidence>
<dbReference type="PRINTS" id="PR00124">
    <property type="entry name" value="ATPASEC"/>
</dbReference>
<dbReference type="Proteomes" id="UP000070633">
    <property type="component" value="Unassembled WGS sequence"/>
</dbReference>
<dbReference type="SUPFAM" id="SSF81333">
    <property type="entry name" value="F1F0 ATP synthase subunit C"/>
    <property type="match status" value="1"/>
</dbReference>
<evidence type="ECO:0000256" key="6">
    <source>
        <dbReference type="SAM" id="Phobius"/>
    </source>
</evidence>
<name>A0ABR5TJQ2_9EURY</name>
<comment type="subcellular location">
    <subcellularLocation>
        <location evidence="1">Membrane</location>
        <topology evidence="1">Multi-pass membrane protein</topology>
    </subcellularLocation>
</comment>
<organism evidence="8 9">
    <name type="scientific">candidate division MSBL1 archaeon SCGC-AAA382M17</name>
    <dbReference type="NCBI Taxonomy" id="1698284"/>
    <lineage>
        <taxon>Archaea</taxon>
        <taxon>Methanobacteriati</taxon>
        <taxon>Methanobacteriota</taxon>
        <taxon>candidate division MSBL1</taxon>
    </lineage>
</organism>
<feature type="domain" description="V-ATPase proteolipid subunit C-like" evidence="7">
    <location>
        <begin position="11"/>
        <end position="70"/>
    </location>
</feature>
<keyword evidence="9" id="KW-1185">Reference proteome</keyword>
<evidence type="ECO:0000313" key="8">
    <source>
        <dbReference type="EMBL" id="KXB08515.1"/>
    </source>
</evidence>
<comment type="similarity">
    <text evidence="2">Belongs to the ATPase C chain family.</text>
</comment>
<sequence>MVTLEVAVATIGAGLAIGGAGLGSGIGQGIAAAAAAGATAEDPEFFGRGLVFTVIPETQVIYGLVIAILILSGVGLL</sequence>
<proteinExistence type="inferred from homology"/>
<keyword evidence="3 6" id="KW-0812">Transmembrane</keyword>
<evidence type="ECO:0000256" key="2">
    <source>
        <dbReference type="ARBA" id="ARBA00006704"/>
    </source>
</evidence>
<dbReference type="InterPro" id="IPR035921">
    <property type="entry name" value="F/V-ATP_Csub_sf"/>
</dbReference>
<accession>A0ABR5TJQ2</accession>
<evidence type="ECO:0000256" key="4">
    <source>
        <dbReference type="ARBA" id="ARBA00022989"/>
    </source>
</evidence>
<keyword evidence="5 6" id="KW-0472">Membrane</keyword>
<dbReference type="EMBL" id="LHYI01000015">
    <property type="protein sequence ID" value="KXB08515.1"/>
    <property type="molecule type" value="Genomic_DNA"/>
</dbReference>
<feature type="transmembrane region" description="Helical" evidence="6">
    <location>
        <begin position="59"/>
        <end position="76"/>
    </location>
</feature>
<dbReference type="Pfam" id="PF00137">
    <property type="entry name" value="ATP-synt_C"/>
    <property type="match status" value="1"/>
</dbReference>
<dbReference type="InterPro" id="IPR000454">
    <property type="entry name" value="ATP_synth_F0_csu"/>
</dbReference>